<dbReference type="EMBL" id="QGTQ01000001">
    <property type="protein sequence ID" value="PWW08382.1"/>
    <property type="molecule type" value="Genomic_DNA"/>
</dbReference>
<gene>
    <name evidence="3" type="ORF">DFQ01_101103</name>
</gene>
<feature type="domain" description="BIG2" evidence="2">
    <location>
        <begin position="561"/>
        <end position="642"/>
    </location>
</feature>
<dbReference type="RefSeq" id="WP_110041925.1">
    <property type="nucleotide sequence ID" value="NZ_CP054613.1"/>
</dbReference>
<dbReference type="SUPFAM" id="SSF49373">
    <property type="entry name" value="Invasin/intimin cell-adhesion fragments"/>
    <property type="match status" value="6"/>
</dbReference>
<feature type="domain" description="BIG2" evidence="2">
    <location>
        <begin position="38"/>
        <end position="122"/>
    </location>
</feature>
<evidence type="ECO:0000256" key="1">
    <source>
        <dbReference type="SAM" id="SignalP"/>
    </source>
</evidence>
<keyword evidence="4" id="KW-1185">Reference proteome</keyword>
<reference evidence="3 4" key="1">
    <citation type="submission" date="2018-05" db="EMBL/GenBank/DDBJ databases">
        <title>Genomic Encyclopedia of Type Strains, Phase III (KMG-III): the genomes of soil and plant-associated and newly described type strains.</title>
        <authorList>
            <person name="Whitman W."/>
        </authorList>
    </citation>
    <scope>NUCLEOTIDE SEQUENCE [LARGE SCALE GENOMIC DNA]</scope>
    <source>
        <strain evidence="3 4">CECT 5696</strain>
    </source>
</reference>
<name>A0A2V2Z0T0_9BACL</name>
<dbReference type="Pfam" id="PF02368">
    <property type="entry name" value="Big_2"/>
    <property type="match status" value="1"/>
</dbReference>
<dbReference type="OrthoDB" id="503324at2"/>
<evidence type="ECO:0000313" key="3">
    <source>
        <dbReference type="EMBL" id="PWW08382.1"/>
    </source>
</evidence>
<evidence type="ECO:0000313" key="4">
    <source>
        <dbReference type="Proteomes" id="UP000246635"/>
    </source>
</evidence>
<dbReference type="InterPro" id="IPR008964">
    <property type="entry name" value="Invasin/intimin_cell_adhesion"/>
</dbReference>
<accession>A0A2V2Z0T0</accession>
<feature type="domain" description="BIG2" evidence="2">
    <location>
        <begin position="646"/>
        <end position="726"/>
    </location>
</feature>
<organism evidence="3 4">
    <name type="scientific">Paenibacillus cellulosilyticus</name>
    <dbReference type="NCBI Taxonomy" id="375489"/>
    <lineage>
        <taxon>Bacteria</taxon>
        <taxon>Bacillati</taxon>
        <taxon>Bacillota</taxon>
        <taxon>Bacilli</taxon>
        <taxon>Bacillales</taxon>
        <taxon>Paenibacillaceae</taxon>
        <taxon>Paenibacillus</taxon>
    </lineage>
</organism>
<dbReference type="Proteomes" id="UP000246635">
    <property type="component" value="Unassembled WGS sequence"/>
</dbReference>
<comment type="caution">
    <text evidence="3">The sequence shown here is derived from an EMBL/GenBank/DDBJ whole genome shotgun (WGS) entry which is preliminary data.</text>
</comment>
<evidence type="ECO:0000259" key="2">
    <source>
        <dbReference type="SMART" id="SM00635"/>
    </source>
</evidence>
<protein>
    <submittedName>
        <fullName evidence="3">Ig-like protein group 2</fullName>
    </submittedName>
</protein>
<feature type="domain" description="BIG2" evidence="2">
    <location>
        <begin position="304"/>
        <end position="386"/>
    </location>
</feature>
<proteinExistence type="predicted"/>
<dbReference type="AlphaFoldDB" id="A0A2V2Z0T0"/>
<sequence length="728" mass="76378">MLHLSMFNMKKARTFVSMLLALLVTISCIPSQALAADTVSSLSFDTSASSITIYVSDDAYYLNLYATLSDSTTQTDVTDSASWKSSNTAVAKVSLGVITGVSAGTAKISATYGGYTKSITVNVEYVFDSVAITQVGSSTPANAEVKVSMGDTIEYSLVGTKSTVSSDIASEDVSWSSSNTAVATIEEGELTLLAEGTTTITAAYKGKTSKVKLTVSSPYKSITLSDTDLIEFTVGDSDYPLVALATLQDGTTSIITEDAEWTSSNTTVAKVEDGVITPGSTGTATITVSHLGATDSVTVAVRAGSQTLKLTPSKNQVMQLSDSPLTLTAQALEYSNSTTDVTSSAEWTSSDVMVATVSKGIVTPKGTGTTTITVTYKGTQRSLTVTVYPTVSDLSIDEDDQTIETYLEQTGSLPEVLAKSFSGDEVTVTSLLNWESSNESVVTVEDGKWKAVGTGTATLTGSINGYSIDVKINVSGKPLTLLVDSSTLSMIIGTEYAYPTVTLVYENGDEADVTDKITWKSSSTNLVVKSSTLKGLASSNATLTGSYLGKTVKISATIEEEVVKLVADPTSLTLNPKKSKSIKVKAFYKSGKSSIVSTKVSWSITDEAVAEFSGKNTVKALSKGTAVITGTYQSKTVTITLSVVPKLKTLVLSEKSLKLGIGETKTLKLKAFYDDGTYIDQTANAEWTSSNVSVVTVDSGILVTKAKGSASIKAKVEGKTITLRVTVK</sequence>
<feature type="chain" id="PRO_5016155598" evidence="1">
    <location>
        <begin position="36"/>
        <end position="728"/>
    </location>
</feature>
<dbReference type="InterPro" id="IPR003343">
    <property type="entry name" value="Big_2"/>
</dbReference>
<dbReference type="Gene3D" id="2.60.40.1080">
    <property type="match status" value="8"/>
</dbReference>
<feature type="signal peptide" evidence="1">
    <location>
        <begin position="1"/>
        <end position="35"/>
    </location>
</feature>
<dbReference type="SMART" id="SM00635">
    <property type="entry name" value="BID_2"/>
    <property type="match status" value="6"/>
</dbReference>
<feature type="domain" description="BIG2" evidence="2">
    <location>
        <begin position="218"/>
        <end position="300"/>
    </location>
</feature>
<feature type="domain" description="BIG2" evidence="2">
    <location>
        <begin position="126"/>
        <end position="214"/>
    </location>
</feature>
<keyword evidence="1" id="KW-0732">Signal</keyword>